<dbReference type="Proteomes" id="UP000663879">
    <property type="component" value="Unassembled WGS sequence"/>
</dbReference>
<feature type="compositionally biased region" description="Basic and acidic residues" evidence="3">
    <location>
        <begin position="655"/>
        <end position="664"/>
    </location>
</feature>
<feature type="region of interest" description="Disordered" evidence="3">
    <location>
        <begin position="963"/>
        <end position="1005"/>
    </location>
</feature>
<feature type="region of interest" description="Disordered" evidence="3">
    <location>
        <begin position="1407"/>
        <end position="1435"/>
    </location>
</feature>
<proteinExistence type="predicted"/>
<dbReference type="GO" id="GO:0006325">
    <property type="term" value="P:chromatin organization"/>
    <property type="evidence" value="ECO:0007669"/>
    <property type="project" value="InterPro"/>
</dbReference>
<dbReference type="GO" id="GO:0031491">
    <property type="term" value="F:nucleosome binding"/>
    <property type="evidence" value="ECO:0007669"/>
    <property type="project" value="TreeGrafter"/>
</dbReference>
<feature type="compositionally biased region" description="Polar residues" evidence="3">
    <location>
        <begin position="1423"/>
        <end position="1435"/>
    </location>
</feature>
<organism evidence="4 5">
    <name type="scientific">Brachionus calyciflorus</name>
    <dbReference type="NCBI Taxonomy" id="104777"/>
    <lineage>
        <taxon>Eukaryota</taxon>
        <taxon>Metazoa</taxon>
        <taxon>Spiralia</taxon>
        <taxon>Gnathifera</taxon>
        <taxon>Rotifera</taxon>
        <taxon>Eurotatoria</taxon>
        <taxon>Monogononta</taxon>
        <taxon>Pseudotrocha</taxon>
        <taxon>Ploima</taxon>
        <taxon>Brachionidae</taxon>
        <taxon>Brachionus</taxon>
    </lineage>
</organism>
<feature type="compositionally biased region" description="Low complexity" evidence="3">
    <location>
        <begin position="665"/>
        <end position="675"/>
    </location>
</feature>
<evidence type="ECO:0000256" key="1">
    <source>
        <dbReference type="ARBA" id="ARBA00004123"/>
    </source>
</evidence>
<comment type="caution">
    <text evidence="4">The sequence shown here is derived from an EMBL/GenBank/DDBJ whole genome shotgun (WGS) entry which is preliminary data.</text>
</comment>
<name>A0A813RCS8_9BILA</name>
<comment type="subcellular location">
    <subcellularLocation>
        <location evidence="1">Nucleus</location>
    </subcellularLocation>
</comment>
<evidence type="ECO:0000313" key="5">
    <source>
        <dbReference type="Proteomes" id="UP000663879"/>
    </source>
</evidence>
<dbReference type="InterPro" id="IPR033053">
    <property type="entry name" value="Hir3/CABIN1"/>
</dbReference>
<reference evidence="4" key="1">
    <citation type="submission" date="2021-02" db="EMBL/GenBank/DDBJ databases">
        <authorList>
            <person name="Nowell W R."/>
        </authorList>
    </citation>
    <scope>NUCLEOTIDE SEQUENCE</scope>
    <source>
        <strain evidence="4">Ploen Becks lab</strain>
    </source>
</reference>
<accession>A0A813RCS8</accession>
<evidence type="ECO:0000313" key="4">
    <source>
        <dbReference type="EMBL" id="CAF0778497.1"/>
    </source>
</evidence>
<dbReference type="GO" id="GO:0005634">
    <property type="term" value="C:nucleus"/>
    <property type="evidence" value="ECO:0007669"/>
    <property type="project" value="UniProtKB-SubCell"/>
</dbReference>
<gene>
    <name evidence="4" type="ORF">OXX778_LOCUS5329</name>
</gene>
<protein>
    <submittedName>
        <fullName evidence="4">Uncharacterized protein</fullName>
    </submittedName>
</protein>
<evidence type="ECO:0000256" key="2">
    <source>
        <dbReference type="ARBA" id="ARBA00023242"/>
    </source>
</evidence>
<dbReference type="PANTHER" id="PTHR15502:SF7">
    <property type="entry name" value="CALCINEURIN-BINDING PROTEIN CABIN-1"/>
    <property type="match status" value="1"/>
</dbReference>
<keyword evidence="5" id="KW-1185">Reference proteome</keyword>
<feature type="region of interest" description="Disordered" evidence="3">
    <location>
        <begin position="75"/>
        <end position="105"/>
    </location>
</feature>
<dbReference type="PANTHER" id="PTHR15502">
    <property type="entry name" value="CALCINEURIN-BINDING PROTEIN CABIN 1-RELATED"/>
    <property type="match status" value="1"/>
</dbReference>
<feature type="compositionally biased region" description="Polar residues" evidence="3">
    <location>
        <begin position="963"/>
        <end position="972"/>
    </location>
</feature>
<dbReference type="EMBL" id="CAJNOC010000574">
    <property type="protein sequence ID" value="CAF0778497.1"/>
    <property type="molecule type" value="Genomic_DNA"/>
</dbReference>
<feature type="region of interest" description="Disordered" evidence="3">
    <location>
        <begin position="655"/>
        <end position="675"/>
    </location>
</feature>
<evidence type="ECO:0000256" key="3">
    <source>
        <dbReference type="SAM" id="MobiDB-lite"/>
    </source>
</evidence>
<sequence>MFSSTSSDKITYFAYWFIYLDEGYLDQPNISLLMGVFVSFWLTEEESFNLFQNFKIIQNQKNVEDIDAIIDSNSCDSKKSDKSNTENSNKSAKVNKRKHKSENFGNEDGWWKRRSLRKGNEKNEQTEITINDILKKFFDDNMLSDVKTIMTPTKKKFLNQNLSTSIQPLEENESEPVEKFIEKLKSCETNMFELIKKYLNELSLNFDKKWYESLDEIFIKLFDYLNNQMNLTELISSERNHENFLSFAPIIICYYDLKFSKYKLEIESRNSNEEDLNISFEPRDLKMEKLIYDLQEFENVSEEYFDYELFNENCQNERISNVFQSLLLRIYSLNLFVSCNFQYLDISIEYYNEKLLKQLDNKNVSYFNGISKIFKTITRDGIREFLKQNKKNNIFKLGGRIEKFFMEANYESVIANLEDFAEINKLPIDNSKFNPKTFIYFLKSYLNLSRPDITKCTYFCRKFLKDCVHFLKEQIKSLFSLNGLDKVTNSESDEAINVDNDAKIGFLNEVTILLCDILDILFQIMNNPQKEMKIDENLDFDEEIEQKNTILKETLWLMNQIVSIYFDSSNDLALKLDIKIKPLKAFMILFDITEKNSDLKENISEFLISVHEYLARNGFCGCNNGEFLNWAIEKSIKFKLECEICSMKKVSSADKDQTDEDSNKSAKSATKSTDSDNICCCQEYDEILEQLFFCLFGFKKKSARHLKNHSRITQSYDANNCWNLYFSYKPNKFPEYDDLQKYSLTTEIYDLFTDILRLIQKDYEDENEKCRDEFINALESLDFNLIDSALSDLSTKYTKENELKFKDIFYYLADFNFKIEKDQKKKDLLINTYYIKDLIYNKERFDSWTAFGLYRSTEVLEQYLENSQSIKTETNLEKFINSVNLSINLFKKALQYKRENDHTVLLEFGLFLYQINSFCSRLLRMNRLIGYFETDEIKKEIERNQKVYLGLCYDAYKQVYTSNNQSSQGTDSNKPKPCEKLPITNIDESSATSSSSEKNSDSRKLKTQISQNFDDFNDEEWLQNYMLGKIKEKQKSNVLECLEHYKQAYESLDKGVTAYLKKITYKTKSCLNLEANEMFYRIYSLTLKRLEELAFKSNNENELTQVSNFLETLVETRFVRSHNDFDLDEISVFLQENIFSNSIKLNEIEHKDLFLNCVCICVTGLCQILKRFSQHYRSIYRLAHFYTKFLDFKNLEISKNLLLGNPKWNSFVYMPCPGLFQERNKTNFYNGIWKISSNTKEEQQDFERAGSFSNHLFKSTLLLVEVLEKTNDRANLLEISRIFFQKLDPEKKYLNDDSLRDYIANKSLSSSYKVVEKAALESLKKTFNDMNEFYAYQNDLVPLLIDSYEVYKLASKNNEKITKFCENNLTKLYIQFNPEALSRSTPISMDEIIKFCLMMDRKEKINKPKAKPRHSLGQPPQPTQSTNPLNLSNVI</sequence>
<keyword evidence="2" id="KW-0539">Nucleus</keyword>
<dbReference type="OrthoDB" id="77564at2759"/>